<dbReference type="Gene3D" id="1.10.10.60">
    <property type="entry name" value="Homeodomain-like"/>
    <property type="match status" value="2"/>
</dbReference>
<keyword evidence="7" id="KW-1185">Reference proteome</keyword>
<reference evidence="6 7" key="1">
    <citation type="submission" date="2020-08" db="EMBL/GenBank/DDBJ databases">
        <title>Draft genome sequencing of an Anaerocolumna strain isolated from anoxic soil subjected to BSD treatment.</title>
        <authorList>
            <person name="Uek A."/>
            <person name="Tonouchi A."/>
        </authorList>
    </citation>
    <scope>NUCLEOTIDE SEQUENCE [LARGE SCALE GENOMIC DNA]</scope>
    <source>
        <strain evidence="6 7">CTTW</strain>
    </source>
</reference>
<dbReference type="InterPro" id="IPR050959">
    <property type="entry name" value="MarA-like"/>
</dbReference>
<dbReference type="Proteomes" id="UP000515703">
    <property type="component" value="Chromosome"/>
</dbReference>
<feature type="domain" description="HTH araC/xylS-type" evidence="4">
    <location>
        <begin position="8"/>
        <end position="106"/>
    </location>
</feature>
<evidence type="ECO:0000259" key="5">
    <source>
        <dbReference type="PROSITE" id="PS50887"/>
    </source>
</evidence>
<dbReference type="SUPFAM" id="SSF46689">
    <property type="entry name" value="Homeodomain-like"/>
    <property type="match status" value="2"/>
</dbReference>
<evidence type="ECO:0000259" key="4">
    <source>
        <dbReference type="PROSITE" id="PS01124"/>
    </source>
</evidence>
<dbReference type="InterPro" id="IPR009057">
    <property type="entry name" value="Homeodomain-like_sf"/>
</dbReference>
<feature type="domain" description="GGDEF" evidence="5">
    <location>
        <begin position="144"/>
        <end position="266"/>
    </location>
</feature>
<dbReference type="RefSeq" id="WP_185257260.1">
    <property type="nucleotide sequence ID" value="NZ_AP023368.1"/>
</dbReference>
<dbReference type="InterPro" id="IPR029787">
    <property type="entry name" value="Nucleotide_cyclase"/>
</dbReference>
<evidence type="ECO:0000313" key="7">
    <source>
        <dbReference type="Proteomes" id="UP000515703"/>
    </source>
</evidence>
<dbReference type="Pfam" id="PF00990">
    <property type="entry name" value="GGDEF"/>
    <property type="match status" value="1"/>
</dbReference>
<dbReference type="Gene3D" id="3.30.70.270">
    <property type="match status" value="1"/>
</dbReference>
<dbReference type="SUPFAM" id="SSF55073">
    <property type="entry name" value="Nucleotide cyclase"/>
    <property type="match status" value="1"/>
</dbReference>
<reference evidence="6 7" key="2">
    <citation type="submission" date="2020-08" db="EMBL/GenBank/DDBJ databases">
        <authorList>
            <person name="Ueki A."/>
            <person name="Tonouchi A."/>
        </authorList>
    </citation>
    <scope>NUCLEOTIDE SEQUENCE [LARGE SCALE GENOMIC DNA]</scope>
    <source>
        <strain evidence="6 7">CTTW</strain>
    </source>
</reference>
<accession>A0A7M3SAV8</accession>
<keyword evidence="1" id="KW-0805">Transcription regulation</keyword>
<dbReference type="EMBL" id="AP023368">
    <property type="protein sequence ID" value="BCK01726.1"/>
    <property type="molecule type" value="Genomic_DNA"/>
</dbReference>
<dbReference type="InterPro" id="IPR043128">
    <property type="entry name" value="Rev_trsase/Diguanyl_cyclase"/>
</dbReference>
<dbReference type="PROSITE" id="PS50887">
    <property type="entry name" value="GGDEF"/>
    <property type="match status" value="1"/>
</dbReference>
<dbReference type="KEGG" id="acht:bsdcttw_47660"/>
<name>A0A7M3SAV8_9FIRM</name>
<dbReference type="InterPro" id="IPR018060">
    <property type="entry name" value="HTH_AraC"/>
</dbReference>
<sequence length="266" mass="30771">MKNFYLLTEAINYIEENLCNEFTLEDVAKACHSSLSGLKKLFGYAFHMGLKEYIQKRRITHAAKDILEGSLTITDIALKYQYNSPEVFTRGFFKVWGITPSAFKKQWRFAGIFPRIQFEYDGGMRMSRRKVDISELYDLLSSRNDSYIICFDMVHMMDINREYGHGGGDKAIVECLRRIETLSDDSCLLFRIGGDEFALVTNLQEERAAKELIERILACNGQTVTYNEEEIPVSMYAACTRITGKNLRYSELFQDLDKTIEKAHYL</sequence>
<dbReference type="PANTHER" id="PTHR47504:SF5">
    <property type="entry name" value="RIGHT ORIGIN-BINDING PROTEIN"/>
    <property type="match status" value="1"/>
</dbReference>
<protein>
    <recommendedName>
        <fullName evidence="8">AraC family transcriptional regulator</fullName>
    </recommendedName>
</protein>
<organism evidence="6 7">
    <name type="scientific">Anaerocolumna chitinilytica</name>
    <dbReference type="NCBI Taxonomy" id="1727145"/>
    <lineage>
        <taxon>Bacteria</taxon>
        <taxon>Bacillati</taxon>
        <taxon>Bacillota</taxon>
        <taxon>Clostridia</taxon>
        <taxon>Lachnospirales</taxon>
        <taxon>Lachnospiraceae</taxon>
        <taxon>Anaerocolumna</taxon>
    </lineage>
</organism>
<evidence type="ECO:0008006" key="8">
    <source>
        <dbReference type="Google" id="ProtNLM"/>
    </source>
</evidence>
<evidence type="ECO:0000313" key="6">
    <source>
        <dbReference type="EMBL" id="BCK01726.1"/>
    </source>
</evidence>
<evidence type="ECO:0000256" key="2">
    <source>
        <dbReference type="ARBA" id="ARBA00023125"/>
    </source>
</evidence>
<dbReference type="InterPro" id="IPR000160">
    <property type="entry name" value="GGDEF_dom"/>
</dbReference>
<evidence type="ECO:0000256" key="3">
    <source>
        <dbReference type="ARBA" id="ARBA00023163"/>
    </source>
</evidence>
<dbReference type="Pfam" id="PF12833">
    <property type="entry name" value="HTH_18"/>
    <property type="match status" value="1"/>
</dbReference>
<evidence type="ECO:0000256" key="1">
    <source>
        <dbReference type="ARBA" id="ARBA00023015"/>
    </source>
</evidence>
<keyword evidence="2" id="KW-0238">DNA-binding</keyword>
<dbReference type="PANTHER" id="PTHR47504">
    <property type="entry name" value="RIGHT ORIGIN-BINDING PROTEIN"/>
    <property type="match status" value="1"/>
</dbReference>
<dbReference type="SMART" id="SM00342">
    <property type="entry name" value="HTH_ARAC"/>
    <property type="match status" value="1"/>
</dbReference>
<dbReference type="AlphaFoldDB" id="A0A7M3SAV8"/>
<dbReference type="GO" id="GO:0043565">
    <property type="term" value="F:sequence-specific DNA binding"/>
    <property type="evidence" value="ECO:0007669"/>
    <property type="project" value="InterPro"/>
</dbReference>
<dbReference type="GO" id="GO:0003700">
    <property type="term" value="F:DNA-binding transcription factor activity"/>
    <property type="evidence" value="ECO:0007669"/>
    <property type="project" value="InterPro"/>
</dbReference>
<dbReference type="PROSITE" id="PS01124">
    <property type="entry name" value="HTH_ARAC_FAMILY_2"/>
    <property type="match status" value="1"/>
</dbReference>
<proteinExistence type="predicted"/>
<keyword evidence="3" id="KW-0804">Transcription</keyword>
<gene>
    <name evidence="6" type="ORF">bsdcttw_47660</name>
</gene>
<dbReference type="NCBIfam" id="TIGR00254">
    <property type="entry name" value="GGDEF"/>
    <property type="match status" value="1"/>
</dbReference>